<comment type="caution">
    <text evidence="10">The sequence shown here is derived from an EMBL/GenBank/DDBJ whole genome shotgun (WGS) entry which is preliminary data.</text>
</comment>
<dbReference type="GO" id="GO:0022857">
    <property type="term" value="F:transmembrane transporter activity"/>
    <property type="evidence" value="ECO:0007669"/>
    <property type="project" value="InterPro"/>
</dbReference>
<dbReference type="PANTHER" id="PTHR30558:SF7">
    <property type="entry name" value="TOL-PAL SYSTEM PROTEIN TOLR"/>
    <property type="match status" value="1"/>
</dbReference>
<feature type="region of interest" description="Disordered" evidence="8">
    <location>
        <begin position="129"/>
        <end position="149"/>
    </location>
</feature>
<evidence type="ECO:0000256" key="9">
    <source>
        <dbReference type="SAM" id="Phobius"/>
    </source>
</evidence>
<keyword evidence="5 9" id="KW-1133">Transmembrane helix</keyword>
<dbReference type="Proteomes" id="UP000477311">
    <property type="component" value="Unassembled WGS sequence"/>
</dbReference>
<evidence type="ECO:0000313" key="11">
    <source>
        <dbReference type="Proteomes" id="UP000477311"/>
    </source>
</evidence>
<keyword evidence="7" id="KW-0653">Protein transport</keyword>
<evidence type="ECO:0000256" key="8">
    <source>
        <dbReference type="SAM" id="MobiDB-lite"/>
    </source>
</evidence>
<dbReference type="RefSeq" id="WP_165105716.1">
    <property type="nucleotide sequence ID" value="NZ_JAAKYA010000014.1"/>
</dbReference>
<dbReference type="AlphaFoldDB" id="A0A6M1RU78"/>
<keyword evidence="3" id="KW-1003">Cell membrane</keyword>
<dbReference type="Pfam" id="PF02472">
    <property type="entry name" value="ExbD"/>
    <property type="match status" value="1"/>
</dbReference>
<reference evidence="10 11" key="1">
    <citation type="submission" date="2020-02" db="EMBL/GenBank/DDBJ databases">
        <title>Draft genome sequence of Limisphaera ngatamarikiensis NGM72.4T, a thermophilic Verrucomicrobia grouped in subdivision 3.</title>
        <authorList>
            <person name="Carere C.R."/>
            <person name="Steen J."/>
            <person name="Hugenholtz P."/>
            <person name="Stott M.B."/>
        </authorList>
    </citation>
    <scope>NUCLEOTIDE SEQUENCE [LARGE SCALE GENOMIC DNA]</scope>
    <source>
        <strain evidence="10 11">NGM72.4</strain>
    </source>
</reference>
<dbReference type="InterPro" id="IPR003400">
    <property type="entry name" value="ExbD"/>
</dbReference>
<dbReference type="GO" id="GO:0005886">
    <property type="term" value="C:plasma membrane"/>
    <property type="evidence" value="ECO:0007669"/>
    <property type="project" value="UniProtKB-SubCell"/>
</dbReference>
<evidence type="ECO:0000256" key="5">
    <source>
        <dbReference type="ARBA" id="ARBA00022989"/>
    </source>
</evidence>
<evidence type="ECO:0000313" key="10">
    <source>
        <dbReference type="EMBL" id="NGO38312.1"/>
    </source>
</evidence>
<evidence type="ECO:0000256" key="4">
    <source>
        <dbReference type="ARBA" id="ARBA00022692"/>
    </source>
</evidence>
<accession>A0A6M1RU78</accession>
<dbReference type="Gene3D" id="3.30.420.270">
    <property type="match status" value="1"/>
</dbReference>
<feature type="compositionally biased region" description="Polar residues" evidence="8">
    <location>
        <begin position="140"/>
        <end position="149"/>
    </location>
</feature>
<protein>
    <recommendedName>
        <fullName evidence="12">Biopolymer transporter ExbD</fullName>
    </recommendedName>
</protein>
<comment type="subcellular location">
    <subcellularLocation>
        <location evidence="1">Cell membrane</location>
        <topology evidence="1">Single-pass membrane protein</topology>
    </subcellularLocation>
    <subcellularLocation>
        <location evidence="7">Cell membrane</location>
        <topology evidence="7">Single-pass type II membrane protein</topology>
    </subcellularLocation>
</comment>
<evidence type="ECO:0000256" key="7">
    <source>
        <dbReference type="RuleBase" id="RU003879"/>
    </source>
</evidence>
<evidence type="ECO:0000256" key="2">
    <source>
        <dbReference type="ARBA" id="ARBA00005811"/>
    </source>
</evidence>
<proteinExistence type="inferred from homology"/>
<gene>
    <name evidence="10" type="ORF">G4L39_02730</name>
</gene>
<keyword evidence="7" id="KW-0813">Transport</keyword>
<keyword evidence="4 7" id="KW-0812">Transmembrane</keyword>
<keyword evidence="11" id="KW-1185">Reference proteome</keyword>
<name>A0A6M1RU78_9BACT</name>
<evidence type="ECO:0008006" key="12">
    <source>
        <dbReference type="Google" id="ProtNLM"/>
    </source>
</evidence>
<sequence length="149" mass="16535">MRFPVTVKPFTGQWDVAAWTGTLMLVLLFILLLPLVPTPGVRLELPAAADLPGLDEPVLPVAVDRESRFYFRNQVVDESALLHQLQTEARQYARPPALLIHADRRTPYETLVRLALLARQAGLSRALLATQPADSRSPEPFTSTVSPRS</sequence>
<evidence type="ECO:0000256" key="6">
    <source>
        <dbReference type="ARBA" id="ARBA00023136"/>
    </source>
</evidence>
<organism evidence="10 11">
    <name type="scientific">Limisphaera ngatamarikiensis</name>
    <dbReference type="NCBI Taxonomy" id="1324935"/>
    <lineage>
        <taxon>Bacteria</taxon>
        <taxon>Pseudomonadati</taxon>
        <taxon>Verrucomicrobiota</taxon>
        <taxon>Verrucomicrobiia</taxon>
        <taxon>Limisphaerales</taxon>
        <taxon>Limisphaeraceae</taxon>
        <taxon>Limisphaera</taxon>
    </lineage>
</organism>
<keyword evidence="6 9" id="KW-0472">Membrane</keyword>
<evidence type="ECO:0000256" key="1">
    <source>
        <dbReference type="ARBA" id="ARBA00004162"/>
    </source>
</evidence>
<dbReference type="EMBL" id="JAAKYA010000014">
    <property type="protein sequence ID" value="NGO38312.1"/>
    <property type="molecule type" value="Genomic_DNA"/>
</dbReference>
<evidence type="ECO:0000256" key="3">
    <source>
        <dbReference type="ARBA" id="ARBA00022475"/>
    </source>
</evidence>
<feature type="transmembrane region" description="Helical" evidence="9">
    <location>
        <begin position="16"/>
        <end position="36"/>
    </location>
</feature>
<comment type="similarity">
    <text evidence="2 7">Belongs to the ExbD/TolR family.</text>
</comment>
<dbReference type="GO" id="GO:0015031">
    <property type="term" value="P:protein transport"/>
    <property type="evidence" value="ECO:0007669"/>
    <property type="project" value="UniProtKB-KW"/>
</dbReference>
<dbReference type="PANTHER" id="PTHR30558">
    <property type="entry name" value="EXBD MEMBRANE COMPONENT OF PMF-DRIVEN MACROMOLECULE IMPORT SYSTEM"/>
    <property type="match status" value="1"/>
</dbReference>